<feature type="region of interest" description="Disordered" evidence="4">
    <location>
        <begin position="2470"/>
        <end position="2529"/>
    </location>
</feature>
<feature type="region of interest" description="Disordered" evidence="4">
    <location>
        <begin position="1606"/>
        <end position="1689"/>
    </location>
</feature>
<feature type="region of interest" description="Disordered" evidence="4">
    <location>
        <begin position="414"/>
        <end position="459"/>
    </location>
</feature>
<feature type="compositionally biased region" description="Basic and acidic residues" evidence="4">
    <location>
        <begin position="1610"/>
        <end position="1643"/>
    </location>
</feature>
<feature type="compositionally biased region" description="Polar residues" evidence="4">
    <location>
        <begin position="3640"/>
        <end position="3653"/>
    </location>
</feature>
<organism evidence="6 7">
    <name type="scientific">Nephila pilipes</name>
    <name type="common">Giant wood spider</name>
    <name type="synonym">Nephila maculata</name>
    <dbReference type="NCBI Taxonomy" id="299642"/>
    <lineage>
        <taxon>Eukaryota</taxon>
        <taxon>Metazoa</taxon>
        <taxon>Ecdysozoa</taxon>
        <taxon>Arthropoda</taxon>
        <taxon>Chelicerata</taxon>
        <taxon>Arachnida</taxon>
        <taxon>Araneae</taxon>
        <taxon>Araneomorphae</taxon>
        <taxon>Entelegynae</taxon>
        <taxon>Araneoidea</taxon>
        <taxon>Nephilidae</taxon>
        <taxon>Nephila</taxon>
    </lineage>
</organism>
<feature type="compositionally biased region" description="Polar residues" evidence="4">
    <location>
        <begin position="2648"/>
        <end position="2672"/>
    </location>
</feature>
<evidence type="ECO:0000259" key="5">
    <source>
        <dbReference type="PROSITE" id="PS50184"/>
    </source>
</evidence>
<feature type="compositionally biased region" description="Polar residues" evidence="4">
    <location>
        <begin position="3043"/>
        <end position="3055"/>
    </location>
</feature>
<feature type="compositionally biased region" description="Basic and acidic residues" evidence="4">
    <location>
        <begin position="2496"/>
        <end position="2506"/>
    </location>
</feature>
<dbReference type="Gene3D" id="6.20.200.20">
    <property type="match status" value="1"/>
</dbReference>
<feature type="compositionally biased region" description="Polar residues" evidence="4">
    <location>
        <begin position="1490"/>
        <end position="1499"/>
    </location>
</feature>
<feature type="compositionally biased region" description="Polar residues" evidence="4">
    <location>
        <begin position="3526"/>
        <end position="3539"/>
    </location>
</feature>
<feature type="compositionally biased region" description="Basic and acidic residues" evidence="4">
    <location>
        <begin position="3254"/>
        <end position="3270"/>
    </location>
</feature>
<name>A0A8X6MH59_NEPPI</name>
<feature type="compositionally biased region" description="Polar residues" evidence="4">
    <location>
        <begin position="2520"/>
        <end position="2529"/>
    </location>
</feature>
<feature type="compositionally biased region" description="Polar residues" evidence="4">
    <location>
        <begin position="567"/>
        <end position="577"/>
    </location>
</feature>
<feature type="region of interest" description="Disordered" evidence="4">
    <location>
        <begin position="3036"/>
        <end position="3055"/>
    </location>
</feature>
<feature type="region of interest" description="Disordered" evidence="4">
    <location>
        <begin position="1778"/>
        <end position="1832"/>
    </location>
</feature>
<dbReference type="OrthoDB" id="10068079at2759"/>
<evidence type="ECO:0000256" key="1">
    <source>
        <dbReference type="ARBA" id="ARBA00004613"/>
    </source>
</evidence>
<feature type="compositionally biased region" description="Basic and acidic residues" evidence="4">
    <location>
        <begin position="3323"/>
        <end position="3333"/>
    </location>
</feature>
<dbReference type="PANTHER" id="PTHR46698:SF3">
    <property type="entry name" value="TENECTIN ISOFORM 1-RELATED"/>
    <property type="match status" value="1"/>
</dbReference>
<evidence type="ECO:0000256" key="3">
    <source>
        <dbReference type="ARBA" id="ARBA00022729"/>
    </source>
</evidence>
<reference evidence="6" key="1">
    <citation type="submission" date="2020-08" db="EMBL/GenBank/DDBJ databases">
        <title>Multicomponent nature underlies the extraordinary mechanical properties of spider dragline silk.</title>
        <authorList>
            <person name="Kono N."/>
            <person name="Nakamura H."/>
            <person name="Mori M."/>
            <person name="Yoshida Y."/>
            <person name="Ohtoshi R."/>
            <person name="Malay A.D."/>
            <person name="Moran D.A.P."/>
            <person name="Tomita M."/>
            <person name="Numata K."/>
            <person name="Arakawa K."/>
        </authorList>
    </citation>
    <scope>NUCLEOTIDE SEQUENCE</scope>
</reference>
<dbReference type="InterPro" id="IPR052424">
    <property type="entry name" value="Kielin_Chordin-BMP_Reg"/>
</dbReference>
<feature type="compositionally biased region" description="Basic and acidic residues" evidence="4">
    <location>
        <begin position="2378"/>
        <end position="2394"/>
    </location>
</feature>
<feature type="compositionally biased region" description="Polar residues" evidence="4">
    <location>
        <begin position="3711"/>
        <end position="3734"/>
    </location>
</feature>
<feature type="compositionally biased region" description="Polar residues" evidence="4">
    <location>
        <begin position="3272"/>
        <end position="3294"/>
    </location>
</feature>
<sequence>MRDGKIEKCGIKKRKSKNREVFQGQGERPSSYKIHNFHPSADGLTPVQETNARVPRQKGCYYLGDHYDNGERIDTNEPCLNCTCMNSMLMCYLRICPFVKPVGEECIVEREEGDCCPKIWCPEVIKTKNNSSNPNEKRKQYQQPGCYLGDQYYPDGAQLPHDPKRPCEVCYCIRNSTACVMQECELKVDGCFPIYKEGQCCPCRYNCTYEEATPTPPGVTLLELGEGCTLPDGTFVEDGEAVNSTNPCEHCYCMRNEVVCAIQECQAPGDNCRPVPPKPDQCCPDRYECLINAISPNGFEKPVSLTFSTMFTTSPGITASDAIPDHIAIKSKITEGSRIKGAPKKEIVDEIPSPVYKPHVQTKATESSIKQSDTESPSEIVSPVYISADQTKASESTTESTSIILTTETPSPVYIPPYQTKKNEPPVEKSSTILTTETPSPVYIPPDQTKKTESPLKESVLTTETFSPTYISPFQTKKIKSPLEESILTTETPSPVYIPPDQTKKIESSVEESSSKLPTATEESTTLSVSYSQEITTLISVSDEFSTAISSNESTDGGKSEFEGATENLSFSEFSKSTSERIPDLNAETSSSNYSPEISSDLTTPHTEFTTISSEQITTLNTTNTLNSHSDDNLSDVSTHNYEISTAIPTKVPTLIAETTFSNHSNDISTKVTIPHFDLSSPTEIKFEDTDNQAHAVTDYGVDKSSFDFASSTSPTTVSQEDKYIENYSTSKASVSSKENAITEAVSYPPSKVIGVKGRRPTVQPTTQEIVQISSTEEPLNFHEFTLNKTSFNDIKLIEETGVKNTQKKDQHQHTKGKRPQIKQKPLLPVGVIPGESKLSGNTPLPHATKGRPILVNVPGEGNCQVGKKSYKHGQGVPSTDVCKMSCNCSRGKIYCIEIKCEILHPENFADCQIVRNKGECCPHYECGSEVTKSIEFIEVTQVDASPITPSSEINDFVASKVTDEATISDNAFKVYTTTEISDSHYTTEKYVPPISTTQAPFSISVTELSSTTTGYETTTSTEDIALPNEGKIPALIHKEGFSTEISHSSETFETTTDGQTKFSVIEETSKDISPVTEISHVTITEKFQSSTPSVTSVIPGKDASEIISTEAPIKISISEISETDLTDETLPDIDDANHVSTMEANTILSSSSTTDVNEKTYTTPEDLEVKKVTDASTIVKVPNVSTVTTDRPAEDLTTYVNVHSEEVKSSPVSEVTTISKVTTKETSVHGSELTENTADKSPFSEISSEEGVTEKINTVGINMDTENVDGSDSLIADKTKDQSSFVTTKTPSIVSETTQYVDDSKTPEPTITHSSHESTFTLIFAETADKSSTEFYTETALSDEFSLQTTLPPGIFSTQPPKVDSESTTKYQPDVVKTTVVEGQADEKTSTTTEGEEYFTKTESSEGVPQTTVISKVSTIVLENGATQSSNSLNAFIGNETSSDSTIYATTVIDKNIADEAKTGSYEETGASKSTSFKGTTEKMASGEGETSTAKYEVTEVSSLSSTAETQTEKGQHSSVVVTADVFIEPSQPVDTQTFVSIPSVSQDSLQETTSEQGANVVSDINIPSTQTPYNKDHLHEVAVGISVTEQESTTSKHEILASEVTTPEGEKSTLDEEKLITIEDKLKPNDDTTKTEGHIETTEENAFDLQGSEDGDLEDKDVFSKKKDQTSHTQNEFTKPEDQTTEFHTEITDSFKKASEYPKEVTQITDLTGEFLKQTPSEGASVDEIHTTPDHQKTDFQSFDIQVTSTDKPKDKDSDAYTISTTQQTTIELQKLTEEFSESYESQESTTHIVDDEKKTEIETSPSPVTSSSSTKQTTFASSTEHSTSTVNTVAIEVSDTTIHPDGIFFPSSNSSNEVSDIVYEEHESSSTLRPQTTHSTISHTYENDEVIPVLTTSSKLIIESDKADKEVYITTPESFDATSSIETSSEDISNTKTPETEIITKVIPPKEEIATADVSSSVTQDESDVTSDKPFELKGTEHHSETTDETIIFTTDFNELDSKTQSPENIISSTSSTVDKSSDDSAETTTLITRNDITEISVEDQKSFTTVSESVTATPNVVSHDSTLASVSEDFNHDDAVSGGQDIGFDHSDDEGIIDAFTDPVKQTEKPESHVKFQETHKSPATEENAEVATEIELTTTVTQKLSTATPETSPITKIPYDQELYKTTAVPKVQEHSTETDKSESDFITVSDVTIDPTTFYSGTSTQPPKSDFITSVNETPVTLETNQYDDKSGQLTSVKADTVKTEEGELELFSPSVEKEQSTIVTDIPETISFEESHHVPFSSNESRIIFPQNSTEFPKHEINTITTSSPVKENWTSTLPNENEDVSEITKVNKKETIGTSEFNEATISSFRPEDIEFTSTQAEEVPNKTQFTRDEETTTKEKTKSNDFEATESSVKTSDEYVPGFDSSILPENNITDDKTTQSVINEITIKEEKYTKKDVIIKEHDVSSTSSSIYQEIENSYDFSTETSKSKPELVTKTSSISTDVEDKDTSIENENKHSTSFIEQSEETDESFSGNTNSTQFSNVTSAIELKPTTSISPALIENEESDVNSDSEFSTAHDIIHTTTRTTLYELNEKKSSETVTDPTKKYDASYVTDKYLDDVTTDVSHIKQFTLLPSSTTSETVENLDMKTITEKIEEPVSTTSEDSDLRMTTSSPTDFMVTSSEGEKVKTAIPELNNDIKANDMISESDKTLSETTVSSEITPNLQKGTETSIHHTGSAGFTETPSSVQITEVTDKIIPISEEAQGTSSDIQDNFDWDLKVTSQQNILTDTEESETVAPLETKNVSDVKFEETSTDSSEILHTQEYGFHKQTYPTEVTEKELEESIKDHYSTKETSTVTTDKALSISELTTTVTTDKALSISELTTTVTTDKALSISELTTTVTTEYPLLLTEIQDKVSSDIYDLKEIEDTEKPIKPSTISVTTSSPIFIPENLLDISKITAEQENSPPTKIESSYASQDNIEIKSTKPDSTTEISSKFHTTLSISTNNDNLFETTSVKQTFENETNYQTSTSSYFEDKETVSVDSKFPEASHKTMTPQKTDTETTSIDSFNTDITQDYGFHKEVYSPPKHEDATQFVDLVDTTKSPVSFTTHIDDSLVQTTHKLESDAYSYTTSTSISEEIHDQSNKNTTTLTDIPIKESIMDRITTPIKEWITDHITTPIKESITDHITTPIKESTTYHITTPIKESTTDHRTTPIVEITSNLTENSSESSTIPINHPEHASSIFSSSDATVYSTNTPEYVSDVDKNGNEENTHHHEETTISSDEFSTASTQADTFTKGYTNIETAEEEKLTEETNYESSSSSLIESTVSKETYETDKFSSELSTKKTIEQDYLYTTYITQSSSNGSSVTDFTSTSHSLLDKHDSGSFFTEESHLTPLDESKDAIKTTSDKDVSIASLGDLTIPTKPSTEYEELLTTNETSINEFSEANVLELSKQTTKEPLVASVTDSEIEISLNTNITSTEKDTYNEAVYSTFNPDQTNYISSHTESIIDNTKSPQESVHLDHSQNVEIVSNTPDLPTEFSFNDSISDYRDSTKYDEDDSSSSPKPSVTEQFEQYSSNPSQGNVSSNVSTEVINKVTESSEFKNDTHPGFGFSNVTPSIISDVSEILSNDSIHDIISSVSSPSTDSYAQQSSTHEAAHSQGTEKIFDLNAFIITEDSTSSSTQKSISSTFTETDSWRISEEDKLSTQKPITHIGLTEKLSSSENEATTPQSLPSTSSNHSEALTTIHPITDISSSISDDIRTSVHEKYSTLSHKEMLETIENFFAHSSPPSILFEAHKPSSTTTAVPAHKHTTAKPEVETQHSLSEDGYCLYENEVYNSAEQIPRKDPCEFCFCFRGDIICLQQSCPPPIRGCYATPIDGFCCPRFHCPVQEMHFNLSTTTTTTADPRVAKYYLPPSDQNTGCAIEGNVYHVHQVVRPSSGPCMLCRCELGGIMKCDPRDCQPQAPLLLRLNKDFFRKR</sequence>
<feature type="region of interest" description="Disordered" evidence="4">
    <location>
        <begin position="3215"/>
        <end position="3333"/>
    </location>
</feature>
<proteinExistence type="predicted"/>
<protein>
    <recommendedName>
        <fullName evidence="5">VWFC domain-containing protein</fullName>
    </recommendedName>
</protein>
<feature type="compositionally biased region" description="Polar residues" evidence="4">
    <location>
        <begin position="516"/>
        <end position="527"/>
    </location>
</feature>
<feature type="region of interest" description="Disordered" evidence="4">
    <location>
        <begin position="3526"/>
        <end position="3581"/>
    </location>
</feature>
<feature type="compositionally biased region" description="Acidic residues" evidence="4">
    <location>
        <begin position="1644"/>
        <end position="1661"/>
    </location>
</feature>
<feature type="region of interest" description="Disordered" evidence="4">
    <location>
        <begin position="492"/>
        <end position="527"/>
    </location>
</feature>
<feature type="region of interest" description="Disordered" evidence="4">
    <location>
        <begin position="2376"/>
        <end position="2412"/>
    </location>
</feature>
<feature type="domain" description="VWFC" evidence="5">
    <location>
        <begin position="58"/>
        <end position="122"/>
    </location>
</feature>
<feature type="compositionally biased region" description="Polar residues" evidence="4">
    <location>
        <begin position="3234"/>
        <end position="3250"/>
    </location>
</feature>
<feature type="compositionally biased region" description="Polar residues" evidence="4">
    <location>
        <begin position="429"/>
        <end position="439"/>
    </location>
</feature>
<gene>
    <name evidence="6" type="primary">AVEN_143910_1</name>
    <name evidence="6" type="ORF">NPIL_577821</name>
</gene>
<dbReference type="SMART" id="SM00214">
    <property type="entry name" value="VWC"/>
    <property type="match status" value="5"/>
</dbReference>
<feature type="compositionally biased region" description="Low complexity" evidence="4">
    <location>
        <begin position="3308"/>
        <end position="3322"/>
    </location>
</feature>
<feature type="compositionally biased region" description="Basic and acidic residues" evidence="4">
    <location>
        <begin position="1680"/>
        <end position="1689"/>
    </location>
</feature>
<dbReference type="GO" id="GO:0005576">
    <property type="term" value="C:extracellular region"/>
    <property type="evidence" value="ECO:0007669"/>
    <property type="project" value="UniProtKB-SubCell"/>
</dbReference>
<evidence type="ECO:0000256" key="2">
    <source>
        <dbReference type="ARBA" id="ARBA00022525"/>
    </source>
</evidence>
<dbReference type="EMBL" id="BMAW01092971">
    <property type="protein sequence ID" value="GFS57908.1"/>
    <property type="molecule type" value="Genomic_DNA"/>
</dbReference>
<feature type="compositionally biased region" description="Basic and acidic residues" evidence="4">
    <location>
        <begin position="1795"/>
        <end position="1804"/>
    </location>
</feature>
<feature type="region of interest" description="Disordered" evidence="4">
    <location>
        <begin position="1227"/>
        <end position="1249"/>
    </location>
</feature>
<accession>A0A8X6MH59</accession>
<dbReference type="PROSITE" id="PS50184">
    <property type="entry name" value="VWFC_2"/>
    <property type="match status" value="1"/>
</dbReference>
<feature type="region of interest" description="Disordered" evidence="4">
    <location>
        <begin position="358"/>
        <end position="378"/>
    </location>
</feature>
<feature type="region of interest" description="Disordered" evidence="4">
    <location>
        <begin position="1957"/>
        <end position="1988"/>
    </location>
</feature>
<feature type="compositionally biased region" description="Polar residues" evidence="4">
    <location>
        <begin position="587"/>
        <end position="602"/>
    </location>
</feature>
<keyword evidence="3" id="KW-0732">Signal</keyword>
<keyword evidence="2" id="KW-0964">Secreted</keyword>
<feature type="compositionally biased region" description="Polar residues" evidence="4">
    <location>
        <begin position="3561"/>
        <end position="3581"/>
    </location>
</feature>
<feature type="region of interest" description="Disordered" evidence="4">
    <location>
        <begin position="1385"/>
        <end position="1406"/>
    </location>
</feature>
<dbReference type="Proteomes" id="UP000887013">
    <property type="component" value="Unassembled WGS sequence"/>
</dbReference>
<dbReference type="SUPFAM" id="SSF57603">
    <property type="entry name" value="FnI-like domain"/>
    <property type="match status" value="4"/>
</dbReference>
<feature type="region of interest" description="Disordered" evidence="4">
    <location>
        <begin position="1466"/>
        <end position="1499"/>
    </location>
</feature>
<keyword evidence="7" id="KW-1185">Reference proteome</keyword>
<evidence type="ECO:0000313" key="7">
    <source>
        <dbReference type="Proteomes" id="UP000887013"/>
    </source>
</evidence>
<feature type="compositionally biased region" description="Basic and acidic residues" evidence="4">
    <location>
        <begin position="1729"/>
        <end position="1740"/>
    </location>
</feature>
<feature type="region of interest" description="Disordered" evidence="4">
    <location>
        <begin position="1750"/>
        <end position="1769"/>
    </location>
</feature>
<feature type="compositionally biased region" description="Polar residues" evidence="4">
    <location>
        <begin position="1872"/>
        <end position="1881"/>
    </location>
</feature>
<feature type="compositionally biased region" description="Polar residues" evidence="4">
    <location>
        <begin position="362"/>
        <end position="378"/>
    </location>
</feature>
<feature type="region of interest" description="Disordered" evidence="4">
    <location>
        <begin position="2006"/>
        <end position="2029"/>
    </location>
</feature>
<feature type="compositionally biased region" description="Basic and acidic residues" evidence="4">
    <location>
        <begin position="1662"/>
        <end position="1672"/>
    </location>
</feature>
<evidence type="ECO:0000313" key="6">
    <source>
        <dbReference type="EMBL" id="GFS57908.1"/>
    </source>
</evidence>
<feature type="compositionally biased region" description="Basic and acidic residues" evidence="4">
    <location>
        <begin position="1973"/>
        <end position="1988"/>
    </location>
</feature>
<feature type="compositionally biased region" description="Low complexity" evidence="4">
    <location>
        <begin position="1806"/>
        <end position="1826"/>
    </location>
</feature>
<feature type="region of interest" description="Disordered" evidence="4">
    <location>
        <begin position="3694"/>
        <end position="3734"/>
    </location>
</feature>
<feature type="region of interest" description="Disordered" evidence="4">
    <location>
        <begin position="1722"/>
        <end position="1744"/>
    </location>
</feature>
<feature type="region of interest" description="Disordered" evidence="4">
    <location>
        <begin position="2646"/>
        <end position="2673"/>
    </location>
</feature>
<feature type="region of interest" description="Disordered" evidence="4">
    <location>
        <begin position="549"/>
        <end position="602"/>
    </location>
</feature>
<dbReference type="InterPro" id="IPR001007">
    <property type="entry name" value="VWF_dom"/>
</dbReference>
<comment type="subcellular location">
    <subcellularLocation>
        <location evidence="1">Secreted</location>
    </subcellularLocation>
</comment>
<dbReference type="PANTHER" id="PTHR46698">
    <property type="entry name" value="CROSSVEINLESS 2"/>
    <property type="match status" value="1"/>
</dbReference>
<evidence type="ECO:0000256" key="4">
    <source>
        <dbReference type="SAM" id="MobiDB-lite"/>
    </source>
</evidence>
<comment type="caution">
    <text evidence="6">The sequence shown here is derived from an EMBL/GenBank/DDBJ whole genome shotgun (WGS) entry which is preliminary data.</text>
</comment>
<feature type="compositionally biased region" description="Low complexity" evidence="4">
    <location>
        <begin position="3215"/>
        <end position="3224"/>
    </location>
</feature>
<feature type="region of interest" description="Disordered" evidence="4">
    <location>
        <begin position="1846"/>
        <end position="1881"/>
    </location>
</feature>
<feature type="region of interest" description="Disordered" evidence="4">
    <location>
        <begin position="3633"/>
        <end position="3653"/>
    </location>
</feature>